<evidence type="ECO:0000313" key="2">
    <source>
        <dbReference type="Proteomes" id="UP001500227"/>
    </source>
</evidence>
<dbReference type="RefSeq" id="WP_300647400.1">
    <property type="nucleotide sequence ID" value="NZ_BAABKD010000009.1"/>
</dbReference>
<evidence type="ECO:0008006" key="3">
    <source>
        <dbReference type="Google" id="ProtNLM"/>
    </source>
</evidence>
<dbReference type="EMBL" id="BAABKD010000009">
    <property type="protein sequence ID" value="GAA5089118.1"/>
    <property type="molecule type" value="Genomic_DNA"/>
</dbReference>
<dbReference type="Proteomes" id="UP001500227">
    <property type="component" value="Unassembled WGS sequence"/>
</dbReference>
<dbReference type="Pfam" id="PF05258">
    <property type="entry name" value="DciA"/>
    <property type="match status" value="1"/>
</dbReference>
<name>A0ABP9M3N1_9BURK</name>
<sequence>MSRAFFQRFHQRSSAPASPITGWLEKDSHQLLQTANKYLELEKKLQSCLPTGLKLCKVAHIDRQQLTIAVPSAAHATKLRQLVPSLLQQLQSHGQFNQIHVQIQSVFFTEDLSLGRVQQGGRGIDETGLEAFTELKQSLEPGPIATAIQKLLARHQKEKG</sequence>
<dbReference type="InterPro" id="IPR007922">
    <property type="entry name" value="DciA-like"/>
</dbReference>
<gene>
    <name evidence="1" type="ORF">GCM10023337_11520</name>
</gene>
<reference evidence="2" key="1">
    <citation type="journal article" date="2019" name="Int. J. Syst. Evol. Microbiol.">
        <title>The Global Catalogue of Microorganisms (GCM) 10K type strain sequencing project: providing services to taxonomists for standard genome sequencing and annotation.</title>
        <authorList>
            <consortium name="The Broad Institute Genomics Platform"/>
            <consortium name="The Broad Institute Genome Sequencing Center for Infectious Disease"/>
            <person name="Wu L."/>
            <person name="Ma J."/>
        </authorList>
    </citation>
    <scope>NUCLEOTIDE SEQUENCE [LARGE SCALE GENOMIC DNA]</scope>
    <source>
        <strain evidence="2">JCM 18423</strain>
    </source>
</reference>
<proteinExistence type="predicted"/>
<comment type="caution">
    <text evidence="1">The sequence shown here is derived from an EMBL/GenBank/DDBJ whole genome shotgun (WGS) entry which is preliminary data.</text>
</comment>
<organism evidence="1 2">
    <name type="scientific">Paenalcaligenes hermetiae</name>
    <dbReference type="NCBI Taxonomy" id="1157987"/>
    <lineage>
        <taxon>Bacteria</taxon>
        <taxon>Pseudomonadati</taxon>
        <taxon>Pseudomonadota</taxon>
        <taxon>Betaproteobacteria</taxon>
        <taxon>Burkholderiales</taxon>
        <taxon>Alcaligenaceae</taxon>
        <taxon>Paenalcaligenes</taxon>
    </lineage>
</organism>
<accession>A0ABP9M3N1</accession>
<protein>
    <recommendedName>
        <fullName evidence="3">DUF721 domain-containing protein</fullName>
    </recommendedName>
</protein>
<evidence type="ECO:0000313" key="1">
    <source>
        <dbReference type="EMBL" id="GAA5089118.1"/>
    </source>
</evidence>
<keyword evidence="2" id="KW-1185">Reference proteome</keyword>